<keyword evidence="3" id="KW-1185">Reference proteome</keyword>
<dbReference type="PANTHER" id="PTHR33473">
    <property type="entry name" value="ATP-DEPENDENT CLP PROTEASE ADAPTER PROTEIN CLPS1, CHLOROPLASTIC"/>
    <property type="match status" value="1"/>
</dbReference>
<dbReference type="GO" id="GO:0006508">
    <property type="term" value="P:proteolysis"/>
    <property type="evidence" value="ECO:0007669"/>
    <property type="project" value="InterPro"/>
</dbReference>
<reference evidence="2 3" key="1">
    <citation type="journal article" date="2004" name="Science">
        <title>The genome of the diatom Thalassiosira pseudonana: ecology, evolution, and metabolism.</title>
        <authorList>
            <person name="Armbrust E.V."/>
            <person name="Berges J.A."/>
            <person name="Bowler C."/>
            <person name="Green B.R."/>
            <person name="Martinez D."/>
            <person name="Putnam N.H."/>
            <person name="Zhou S."/>
            <person name="Allen A.E."/>
            <person name="Apt K.E."/>
            <person name="Bechner M."/>
            <person name="Brzezinski M.A."/>
            <person name="Chaal B.K."/>
            <person name="Chiovitti A."/>
            <person name="Davis A.K."/>
            <person name="Demarest M.S."/>
            <person name="Detter J.C."/>
            <person name="Glavina T."/>
            <person name="Goodstein D."/>
            <person name="Hadi M.Z."/>
            <person name="Hellsten U."/>
            <person name="Hildebrand M."/>
            <person name="Jenkins B.D."/>
            <person name="Jurka J."/>
            <person name="Kapitonov V.V."/>
            <person name="Kroger N."/>
            <person name="Lau W.W."/>
            <person name="Lane T.W."/>
            <person name="Larimer F.W."/>
            <person name="Lippmeier J.C."/>
            <person name="Lucas S."/>
            <person name="Medina M."/>
            <person name="Montsant A."/>
            <person name="Obornik M."/>
            <person name="Parker M.S."/>
            <person name="Palenik B."/>
            <person name="Pazour G.J."/>
            <person name="Richardson P.M."/>
            <person name="Rynearson T.A."/>
            <person name="Saito M.A."/>
            <person name="Schwartz D.C."/>
            <person name="Thamatrakoln K."/>
            <person name="Valentin K."/>
            <person name="Vardi A."/>
            <person name="Wilkerson F.P."/>
            <person name="Rokhsar D.S."/>
        </authorList>
    </citation>
    <scope>NUCLEOTIDE SEQUENCE [LARGE SCALE GENOMIC DNA]</scope>
    <source>
        <strain evidence="2 3">CCMP1335</strain>
    </source>
</reference>
<organism evidence="2 3">
    <name type="scientific">Thalassiosira pseudonana</name>
    <name type="common">Marine diatom</name>
    <name type="synonym">Cyclotella nana</name>
    <dbReference type="NCBI Taxonomy" id="35128"/>
    <lineage>
        <taxon>Eukaryota</taxon>
        <taxon>Sar</taxon>
        <taxon>Stramenopiles</taxon>
        <taxon>Ochrophyta</taxon>
        <taxon>Bacillariophyta</taxon>
        <taxon>Coscinodiscophyceae</taxon>
        <taxon>Thalassiosirophycidae</taxon>
        <taxon>Thalassiosirales</taxon>
        <taxon>Thalassiosiraceae</taxon>
        <taxon>Thalassiosira</taxon>
    </lineage>
</organism>
<dbReference type="AlphaFoldDB" id="B8LC42"/>
<evidence type="ECO:0000313" key="3">
    <source>
        <dbReference type="Proteomes" id="UP000001449"/>
    </source>
</evidence>
<proteinExistence type="predicted"/>
<sequence length="205" mass="23189">MLILHTLAHLQIATSLCAQKPFSFNRQLSSHSSIFTSTIITSNMISSSLFVPISIALSCASTNAFPASTPAFHQLPLKHTSQDTRRASTHLYAYLDISYELMEVTTTSDEHQMYQHRQTRDFPVEPLKWELGLIRHDDCKHSNEFISECLSQVVGISEEDANLVSSLARQHGVALIEEFPRKYAVMYQQELESRGIDCEMVPVEE</sequence>
<dbReference type="Proteomes" id="UP000001449">
    <property type="component" value="Chromosome 11"/>
</dbReference>
<evidence type="ECO:0000256" key="1">
    <source>
        <dbReference type="SAM" id="SignalP"/>
    </source>
</evidence>
<accession>B8LC42</accession>
<reference evidence="2 3" key="2">
    <citation type="journal article" date="2008" name="Nature">
        <title>The Phaeodactylum genome reveals the evolutionary history of diatom genomes.</title>
        <authorList>
            <person name="Bowler C."/>
            <person name="Allen A.E."/>
            <person name="Badger J.H."/>
            <person name="Grimwood J."/>
            <person name="Jabbari K."/>
            <person name="Kuo A."/>
            <person name="Maheswari U."/>
            <person name="Martens C."/>
            <person name="Maumus F."/>
            <person name="Otillar R.P."/>
            <person name="Rayko E."/>
            <person name="Salamov A."/>
            <person name="Vandepoele K."/>
            <person name="Beszteri B."/>
            <person name="Gruber A."/>
            <person name="Heijde M."/>
            <person name="Katinka M."/>
            <person name="Mock T."/>
            <person name="Valentin K."/>
            <person name="Verret F."/>
            <person name="Berges J.A."/>
            <person name="Brownlee C."/>
            <person name="Cadoret J.P."/>
            <person name="Chiovitti A."/>
            <person name="Choi C.J."/>
            <person name="Coesel S."/>
            <person name="De Martino A."/>
            <person name="Detter J.C."/>
            <person name="Durkin C."/>
            <person name="Falciatore A."/>
            <person name="Fournet J."/>
            <person name="Haruta M."/>
            <person name="Huysman M.J."/>
            <person name="Jenkins B.D."/>
            <person name="Jiroutova K."/>
            <person name="Jorgensen R.E."/>
            <person name="Joubert Y."/>
            <person name="Kaplan A."/>
            <person name="Kroger N."/>
            <person name="Kroth P.G."/>
            <person name="La Roche J."/>
            <person name="Lindquist E."/>
            <person name="Lommer M."/>
            <person name="Martin-Jezequel V."/>
            <person name="Lopez P.J."/>
            <person name="Lucas S."/>
            <person name="Mangogna M."/>
            <person name="McGinnis K."/>
            <person name="Medlin L.K."/>
            <person name="Montsant A."/>
            <person name="Oudot-Le Secq M.P."/>
            <person name="Napoli C."/>
            <person name="Obornik M."/>
            <person name="Parker M.S."/>
            <person name="Petit J.L."/>
            <person name="Porcel B.M."/>
            <person name="Poulsen N."/>
            <person name="Robison M."/>
            <person name="Rychlewski L."/>
            <person name="Rynearson T.A."/>
            <person name="Schmutz J."/>
            <person name="Shapiro H."/>
            <person name="Siaut M."/>
            <person name="Stanley M."/>
            <person name="Sussman M.R."/>
            <person name="Taylor A.R."/>
            <person name="Vardi A."/>
            <person name="von Dassow P."/>
            <person name="Vyverman W."/>
            <person name="Willis A."/>
            <person name="Wyrwicz L.S."/>
            <person name="Rokhsar D.S."/>
            <person name="Weissenbach J."/>
            <person name="Armbrust E.V."/>
            <person name="Green B.R."/>
            <person name="Van de Peer Y."/>
            <person name="Grigoriev I.V."/>
        </authorList>
    </citation>
    <scope>NUCLEOTIDE SEQUENCE [LARGE SCALE GENOMIC DNA]</scope>
    <source>
        <strain evidence="2 3">CCMP1335</strain>
    </source>
</reference>
<gene>
    <name evidence="2" type="ORF">THAPSDRAFT_8810</name>
</gene>
<dbReference type="GeneID" id="7448353"/>
<dbReference type="PaxDb" id="35128-Thaps8810"/>
<dbReference type="RefSeq" id="XP_002296455.1">
    <property type="nucleotide sequence ID" value="XM_002296419.1"/>
</dbReference>
<keyword evidence="1" id="KW-0732">Signal</keyword>
<protein>
    <recommendedName>
        <fullName evidence="4">Adaptor protein ClpS core domain-containing protein</fullName>
    </recommendedName>
</protein>
<name>B8LC42_THAPS</name>
<dbReference type="InParanoid" id="B8LC42"/>
<dbReference type="EMBL" id="DS999415">
    <property type="protein sequence ID" value="EED87151.1"/>
    <property type="molecule type" value="Genomic_DNA"/>
</dbReference>
<evidence type="ECO:0000313" key="2">
    <source>
        <dbReference type="EMBL" id="EED87151.1"/>
    </source>
</evidence>
<dbReference type="KEGG" id="tps:THAPSDRAFT_8810"/>
<dbReference type="Gene3D" id="3.30.1390.10">
    <property type="match status" value="1"/>
</dbReference>
<dbReference type="InterPro" id="IPR014719">
    <property type="entry name" value="Ribosomal_bL12_C/ClpS-like"/>
</dbReference>
<dbReference type="PANTHER" id="PTHR33473:SF17">
    <property type="entry name" value="ATP-DEPENDENT CLP PROTEASE ADAPTER PROTEIN CLPS1, CHLOROPLASTIC"/>
    <property type="match status" value="1"/>
</dbReference>
<dbReference type="SUPFAM" id="SSF54736">
    <property type="entry name" value="ClpS-like"/>
    <property type="match status" value="1"/>
</dbReference>
<dbReference type="HOGENOM" id="CLU_116065_0_0_1"/>
<feature type="chain" id="PRO_5002876580" description="Adaptor protein ClpS core domain-containing protein" evidence="1">
    <location>
        <begin position="19"/>
        <end position="205"/>
    </location>
</feature>
<feature type="signal peptide" evidence="1">
    <location>
        <begin position="1"/>
        <end position="18"/>
    </location>
</feature>
<dbReference type="InterPro" id="IPR022935">
    <property type="entry name" value="ClpS"/>
</dbReference>
<evidence type="ECO:0008006" key="4">
    <source>
        <dbReference type="Google" id="ProtNLM"/>
    </source>
</evidence>